<evidence type="ECO:0000256" key="4">
    <source>
        <dbReference type="ARBA" id="ARBA00022729"/>
    </source>
</evidence>
<dbReference type="OrthoDB" id="3727282at2"/>
<comment type="caution">
    <text evidence="13">The sequence shown here is derived from an EMBL/GenBank/DDBJ whole genome shotgun (WGS) entry which is preliminary data.</text>
</comment>
<keyword evidence="5" id="KW-0572">Peptidoglycan-anchor</keyword>
<dbReference type="Pfam" id="PF17210">
    <property type="entry name" value="SdrD_B"/>
    <property type="match status" value="3"/>
</dbReference>
<sequence>MQSSSLRSAPRRALAAVTGFLLASSMLVIAGHSQEAHAEENSRITFTDLRFDETNAEGVVLDDGTLKVGSRVKFSMNYDASRADAKPGDSFKVTLPRQMSIREEGTFPMKAADGTEAGSCVLKNIHPASGQPWYKNVPEVTCTFGEVIRGMRDVAGSLEVMLSVVDISDSAELDVIANGSTKRVPLPYDKPVGPDEFKASGGASKWASPPVAGARNVRWTIYAGGPWLAKNYQPGESVRIIDRVRPGHQFITDAAAGELATLNEVCADRSVPHGYKSVEVARQGKDLGKGFNLNVVINAEKTEMQVEYSGPFKQECNYNYAYATSFPGGGTVIPGQTYSNSGEFVGKARSFSVKTHYVQTFAATIHYRKGFGSFKVLKLVSGAGFPADQKFDVTIHYELPEGRTAADYPDWTAPSNPTTYTVTVGAGTVYEASFPEGTKVSLTEKVISANPAPETGLWGDYEFSSEDPAVTVSEDGQRADFVIVDQKALAVELTNTWLPKEFAPFKVTKAVVPQGIGADLDFPVTYECDSMGNRNTPATGRLNLRAAVETTVGEFPLGTTCRITGEDDVAIADFTLESKDLGTPVVIAKGSENKVTVTNTYRPNTVPVSVGDFVWYDVNRNGLQDENEPPVADVTVSLREADGTELRSATTNAEGYYWFSDLISGTPYQLVFSLPEGLSWTGQDLGDDARDSDVDAAGVVRFVAPTEGANAVGPNKADDPSLDAGVVGYNLVLTKTLTSKGTVHVGDIVTFELTPRNEGPSASMGSWTVTEMPPSVLRVVEMSGTGYTCDVAALTCTHEAPLGAGETAAPVVVKAEVVKDFNGSVRNLAHVAPDAKDALPESNPLVKPEPKDPNNVDVNTATTGTDNDAHADVTTESRVSIGDFVWLDVNRDGLQSEGEAPVAGVAVALKDASGEVVAETVTNDKGYYWFNNLVPGAAHELVFTAPESYGWTGQDVQGGDDAKDSDVDAVGVVRFTAPAKGVNAAGPEVTDDPSLDAGLVKLNLRLTKTLDESSKEVVLPGDEVVFNLVPHNDGPVDALPGWSVVDVLPAGLSVVRMEGENYTCDITTDASRPVCVSSVALPAGADGAVVKVTAKVADQVPAAAIDSGFVNIAYVVPAPSEVVEVVPLGENPGANPPAETPTDNDDDEPLKLGRVSIGDFVWVDANRDGQQTKGETPVSGVRVVLRDGAGVVVAETVTDAAGYYGFKDLVPGAAYELVFTAPAGTSWTGQNLGGDDALDSDVDADGVVRFTAPLKGGNEIGPNKADDPSLDAGLVTPLPDRPQPPSPKPGLPRTGH</sequence>
<dbReference type="PANTHER" id="PTHR23303:SF15">
    <property type="entry name" value="COLOSSIN-A"/>
    <property type="match status" value="1"/>
</dbReference>
<keyword evidence="4 7" id="KW-0732">Signal</keyword>
<keyword evidence="2" id="KW-0134">Cell wall</keyword>
<feature type="domain" description="SD-repeat containing protein B" evidence="9">
    <location>
        <begin position="1156"/>
        <end position="1248"/>
    </location>
</feature>
<evidence type="ECO:0000259" key="9">
    <source>
        <dbReference type="Pfam" id="PF17210"/>
    </source>
</evidence>
<evidence type="ECO:0000313" key="13">
    <source>
        <dbReference type="EMBL" id="RRD49460.1"/>
    </source>
</evidence>
<dbReference type="PANTHER" id="PTHR23303">
    <property type="entry name" value="CARBOXYPEPTIDASE REGULATORY REGION-CONTAINING"/>
    <property type="match status" value="1"/>
</dbReference>
<dbReference type="Proteomes" id="UP000280935">
    <property type="component" value="Unassembled WGS sequence"/>
</dbReference>
<evidence type="ECO:0000256" key="7">
    <source>
        <dbReference type="SAM" id="SignalP"/>
    </source>
</evidence>
<feature type="chain" id="PRO_5018043128" evidence="7">
    <location>
        <begin position="39"/>
        <end position="1296"/>
    </location>
</feature>
<dbReference type="InterPro" id="IPR057686">
    <property type="entry name" value="DUF7926"/>
</dbReference>
<feature type="domain" description="DUF7926" evidence="12">
    <location>
        <begin position="204"/>
        <end position="370"/>
    </location>
</feature>
<evidence type="ECO:0000256" key="6">
    <source>
        <dbReference type="SAM" id="MobiDB-lite"/>
    </source>
</evidence>
<dbReference type="InterPro" id="IPR041171">
    <property type="entry name" value="SDR_Ig"/>
</dbReference>
<dbReference type="InterPro" id="IPR033764">
    <property type="entry name" value="Sdr_B"/>
</dbReference>
<dbReference type="Gene3D" id="2.60.40.10">
    <property type="entry name" value="Immunoglobulins"/>
    <property type="match status" value="3"/>
</dbReference>
<evidence type="ECO:0000256" key="5">
    <source>
        <dbReference type="ARBA" id="ARBA00023088"/>
    </source>
</evidence>
<name>A0A3P1WVL8_9ACTN</name>
<feature type="domain" description="SD-repeat containing protein B" evidence="9">
    <location>
        <begin position="609"/>
        <end position="698"/>
    </location>
</feature>
<organism evidence="13 14">
    <name type="scientific">Arachnia propionica</name>
    <dbReference type="NCBI Taxonomy" id="1750"/>
    <lineage>
        <taxon>Bacteria</taxon>
        <taxon>Bacillati</taxon>
        <taxon>Actinomycetota</taxon>
        <taxon>Actinomycetes</taxon>
        <taxon>Propionibacteriales</taxon>
        <taxon>Propionibacteriaceae</taxon>
        <taxon>Arachnia</taxon>
    </lineage>
</organism>
<dbReference type="Gene3D" id="2.60.40.1280">
    <property type="match status" value="1"/>
</dbReference>
<evidence type="ECO:0000256" key="1">
    <source>
        <dbReference type="ARBA" id="ARBA00004168"/>
    </source>
</evidence>
<dbReference type="InterPro" id="IPR011252">
    <property type="entry name" value="Fibrogen-bd_dom1"/>
</dbReference>
<feature type="domain" description="DUF5979" evidence="11">
    <location>
        <begin position="505"/>
        <end position="601"/>
    </location>
</feature>
<reference evidence="13 14" key="1">
    <citation type="submission" date="2018-11" db="EMBL/GenBank/DDBJ databases">
        <title>Genomes From Bacteria Associated with the Canine Oral Cavity: a Test Case for Automated Genome-Based Taxonomic Assignment.</title>
        <authorList>
            <person name="Coil D.A."/>
            <person name="Jospin G."/>
            <person name="Darling A.E."/>
            <person name="Wallis C."/>
            <person name="Davis I.J."/>
            <person name="Harris S."/>
            <person name="Eisen J.A."/>
            <person name="Holcombe L.J."/>
            <person name="O'Flynn C."/>
        </authorList>
    </citation>
    <scope>NUCLEOTIDE SEQUENCE [LARGE SCALE GENOMIC DNA]</scope>
    <source>
        <strain evidence="13 14">OH2822_COT-296</strain>
    </source>
</reference>
<dbReference type="GO" id="GO:0007155">
    <property type="term" value="P:cell adhesion"/>
    <property type="evidence" value="ECO:0007669"/>
    <property type="project" value="InterPro"/>
</dbReference>
<feature type="domain" description="DUF11" evidence="8">
    <location>
        <begin position="1004"/>
        <end position="1114"/>
    </location>
</feature>
<dbReference type="Pfam" id="PF01345">
    <property type="entry name" value="DUF11"/>
    <property type="match status" value="2"/>
</dbReference>
<evidence type="ECO:0000256" key="2">
    <source>
        <dbReference type="ARBA" id="ARBA00022512"/>
    </source>
</evidence>
<evidence type="ECO:0000256" key="3">
    <source>
        <dbReference type="ARBA" id="ARBA00022525"/>
    </source>
</evidence>
<feature type="domain" description="SD-repeat containing protein B" evidence="9">
    <location>
        <begin position="880"/>
        <end position="971"/>
    </location>
</feature>
<dbReference type="EMBL" id="RQYT01000016">
    <property type="protein sequence ID" value="RRD49460.1"/>
    <property type="molecule type" value="Genomic_DNA"/>
</dbReference>
<feature type="region of interest" description="Disordered" evidence="6">
    <location>
        <begin position="1128"/>
        <end position="1147"/>
    </location>
</feature>
<dbReference type="Pfam" id="PF17961">
    <property type="entry name" value="Big_8"/>
    <property type="match status" value="1"/>
</dbReference>
<dbReference type="InterPro" id="IPR008966">
    <property type="entry name" value="Adhesion_dom_sf"/>
</dbReference>
<keyword evidence="3" id="KW-0964">Secreted</keyword>
<evidence type="ECO:0000259" key="8">
    <source>
        <dbReference type="Pfam" id="PF01345"/>
    </source>
</evidence>
<feature type="compositionally biased region" description="Pro residues" evidence="6">
    <location>
        <begin position="1279"/>
        <end position="1290"/>
    </location>
</feature>
<dbReference type="SUPFAM" id="SSF117074">
    <property type="entry name" value="Hypothetical protein PA1324"/>
    <property type="match status" value="3"/>
</dbReference>
<feature type="region of interest" description="Disordered" evidence="6">
    <location>
        <begin position="837"/>
        <end position="856"/>
    </location>
</feature>
<comment type="subcellular location">
    <subcellularLocation>
        <location evidence="1">Secreted</location>
        <location evidence="1">Cell wall</location>
        <topology evidence="1">Peptidoglycan-anchor</topology>
    </subcellularLocation>
</comment>
<proteinExistence type="predicted"/>
<evidence type="ECO:0000313" key="14">
    <source>
        <dbReference type="Proteomes" id="UP000280935"/>
    </source>
</evidence>
<evidence type="ECO:0000259" key="11">
    <source>
        <dbReference type="Pfam" id="PF19407"/>
    </source>
</evidence>
<evidence type="ECO:0000259" key="10">
    <source>
        <dbReference type="Pfam" id="PF17961"/>
    </source>
</evidence>
<dbReference type="GO" id="GO:0005975">
    <property type="term" value="P:carbohydrate metabolic process"/>
    <property type="evidence" value="ECO:0007669"/>
    <property type="project" value="UniProtKB-ARBA"/>
</dbReference>
<accession>A0A3P1WVL8</accession>
<feature type="domain" description="DUF11" evidence="8">
    <location>
        <begin position="731"/>
        <end position="843"/>
    </location>
</feature>
<feature type="domain" description="SDR-like Ig" evidence="10">
    <location>
        <begin position="70"/>
        <end position="163"/>
    </location>
</feature>
<evidence type="ECO:0000259" key="12">
    <source>
        <dbReference type="Pfam" id="PF25548"/>
    </source>
</evidence>
<feature type="region of interest" description="Disordered" evidence="6">
    <location>
        <begin position="1252"/>
        <end position="1296"/>
    </location>
</feature>
<dbReference type="InterPro" id="IPR051417">
    <property type="entry name" value="SDr/BOS_complex"/>
</dbReference>
<gene>
    <name evidence="13" type="ORF">EII35_08305</name>
</gene>
<dbReference type="InterPro" id="IPR013783">
    <property type="entry name" value="Ig-like_fold"/>
</dbReference>
<protein>
    <submittedName>
        <fullName evidence="13">DUF11 domain-containing protein</fullName>
    </submittedName>
</protein>
<dbReference type="RefSeq" id="WP_125227999.1">
    <property type="nucleotide sequence ID" value="NZ_RQYT01000016.1"/>
</dbReference>
<dbReference type="SUPFAM" id="SSF49401">
    <property type="entry name" value="Bacterial adhesins"/>
    <property type="match status" value="1"/>
</dbReference>
<feature type="signal peptide" evidence="7">
    <location>
        <begin position="1"/>
        <end position="38"/>
    </location>
</feature>
<dbReference type="InterPro" id="IPR046022">
    <property type="entry name" value="DUF5979"/>
</dbReference>
<dbReference type="InterPro" id="IPR001434">
    <property type="entry name" value="OmcB-like_DUF11"/>
</dbReference>
<dbReference type="Pfam" id="PF25548">
    <property type="entry name" value="DUF7926"/>
    <property type="match status" value="1"/>
</dbReference>
<dbReference type="Pfam" id="PF19407">
    <property type="entry name" value="DUF5979"/>
    <property type="match status" value="1"/>
</dbReference>